<feature type="compositionally biased region" description="Basic and acidic residues" evidence="1">
    <location>
        <begin position="7"/>
        <end position="24"/>
    </location>
</feature>
<evidence type="ECO:0000256" key="1">
    <source>
        <dbReference type="SAM" id="MobiDB-lite"/>
    </source>
</evidence>
<evidence type="ECO:0000313" key="2">
    <source>
        <dbReference type="EMBL" id="KAK9156446.1"/>
    </source>
</evidence>
<dbReference type="Proteomes" id="UP001417504">
    <property type="component" value="Unassembled WGS sequence"/>
</dbReference>
<keyword evidence="3" id="KW-1185">Reference proteome</keyword>
<comment type="caution">
    <text evidence="2">The sequence shown here is derived from an EMBL/GenBank/DDBJ whole genome shotgun (WGS) entry which is preliminary data.</text>
</comment>
<gene>
    <name evidence="2" type="ORF">Sjap_003926</name>
</gene>
<dbReference type="EMBL" id="JBBNAE010000001">
    <property type="protein sequence ID" value="KAK9156446.1"/>
    <property type="molecule type" value="Genomic_DNA"/>
</dbReference>
<feature type="region of interest" description="Disordered" evidence="1">
    <location>
        <begin position="1"/>
        <end position="56"/>
    </location>
</feature>
<sequence>MSGSRWRRPESWESERSRALTRGDCEEEQSTPLQEQGFGESRVQSDNRPLGSAVTDESLKSIKALTSEDEEMSWVSKDRRRGKSNCKQNLMVHLKEATIHAATTAAAATTFLCYALQSIEPTDQFQDLILC</sequence>
<organism evidence="2 3">
    <name type="scientific">Stephania japonica</name>
    <dbReference type="NCBI Taxonomy" id="461633"/>
    <lineage>
        <taxon>Eukaryota</taxon>
        <taxon>Viridiplantae</taxon>
        <taxon>Streptophyta</taxon>
        <taxon>Embryophyta</taxon>
        <taxon>Tracheophyta</taxon>
        <taxon>Spermatophyta</taxon>
        <taxon>Magnoliopsida</taxon>
        <taxon>Ranunculales</taxon>
        <taxon>Menispermaceae</taxon>
        <taxon>Menispermoideae</taxon>
        <taxon>Cissampelideae</taxon>
        <taxon>Stephania</taxon>
    </lineage>
</organism>
<dbReference type="AlphaFoldDB" id="A0AAP0PXN3"/>
<reference evidence="2 3" key="1">
    <citation type="submission" date="2024-01" db="EMBL/GenBank/DDBJ databases">
        <title>Genome assemblies of Stephania.</title>
        <authorList>
            <person name="Yang L."/>
        </authorList>
    </citation>
    <scope>NUCLEOTIDE SEQUENCE [LARGE SCALE GENOMIC DNA]</scope>
    <source>
        <strain evidence="2">QJT</strain>
        <tissue evidence="2">Leaf</tissue>
    </source>
</reference>
<evidence type="ECO:0000313" key="3">
    <source>
        <dbReference type="Proteomes" id="UP001417504"/>
    </source>
</evidence>
<name>A0AAP0PXN3_9MAGN</name>
<protein>
    <submittedName>
        <fullName evidence="2">Uncharacterized protein</fullName>
    </submittedName>
</protein>
<accession>A0AAP0PXN3</accession>
<proteinExistence type="predicted"/>